<evidence type="ECO:0000313" key="2">
    <source>
        <dbReference type="Proteomes" id="UP001155380"/>
    </source>
</evidence>
<reference evidence="1" key="1">
    <citation type="submission" date="2022-06" db="EMBL/GenBank/DDBJ databases">
        <authorList>
            <person name="Sun Q."/>
        </authorList>
    </citation>
    <scope>NUCLEOTIDE SEQUENCE</scope>
    <source>
        <strain evidence="1">S101</strain>
    </source>
</reference>
<organism evidence="1 2">
    <name type="scientific">Ciceribacter sichuanensis</name>
    <dbReference type="NCBI Taxonomy" id="2949647"/>
    <lineage>
        <taxon>Bacteria</taxon>
        <taxon>Pseudomonadati</taxon>
        <taxon>Pseudomonadota</taxon>
        <taxon>Alphaproteobacteria</taxon>
        <taxon>Hyphomicrobiales</taxon>
        <taxon>Rhizobiaceae</taxon>
        <taxon>Ciceribacter</taxon>
    </lineage>
</organism>
<comment type="caution">
    <text evidence="1">The sequence shown here is derived from an EMBL/GenBank/DDBJ whole genome shotgun (WGS) entry which is preliminary data.</text>
</comment>
<dbReference type="AlphaFoldDB" id="A0AAJ1C0U5"/>
<sequence>MRILYCHPTHETGRKDCVAFVDVELNEHIRLYGLRLVRQPDGAHFLFAPQAGQRRTATFSKPMAERLTALAAEALEAANER</sequence>
<dbReference type="EMBL" id="JAMXLX010000011">
    <property type="protein sequence ID" value="MCO5959769.1"/>
    <property type="molecule type" value="Genomic_DNA"/>
</dbReference>
<evidence type="ECO:0000313" key="1">
    <source>
        <dbReference type="EMBL" id="MCO5959769.1"/>
    </source>
</evidence>
<proteinExistence type="predicted"/>
<gene>
    <name evidence="1" type="ORF">NBH21_23610</name>
</gene>
<accession>A0AAJ1C0U5</accession>
<dbReference type="Proteomes" id="UP001155380">
    <property type="component" value="Unassembled WGS sequence"/>
</dbReference>
<dbReference type="RefSeq" id="WP_250916317.1">
    <property type="nucleotide sequence ID" value="NZ_JAMXLX010000011.1"/>
</dbReference>
<protein>
    <submittedName>
        <fullName evidence="1">Uncharacterized protein</fullName>
    </submittedName>
</protein>
<name>A0AAJ1C0U5_9HYPH</name>